<protein>
    <submittedName>
        <fullName evidence="1">Uncharacterized protein</fullName>
    </submittedName>
</protein>
<dbReference type="EMBL" id="DRBS01000359">
    <property type="protein sequence ID" value="HDD45114.1"/>
    <property type="molecule type" value="Genomic_DNA"/>
</dbReference>
<sequence length="67" mass="8207">MLSRKYYKMIAKVMNDLRPIQTDLENKECFIIRKRQWEKTVLKLCEIFKQDNPRFDSQKFINACYGK</sequence>
<name>A0A7C0U3U9_DESA2</name>
<organism evidence="1">
    <name type="scientific">Desulfofervidus auxilii</name>
    <dbReference type="NCBI Taxonomy" id="1621989"/>
    <lineage>
        <taxon>Bacteria</taxon>
        <taxon>Pseudomonadati</taxon>
        <taxon>Thermodesulfobacteriota</taxon>
        <taxon>Candidatus Desulfofervidia</taxon>
        <taxon>Candidatus Desulfofervidales</taxon>
        <taxon>Candidatus Desulfofervidaceae</taxon>
        <taxon>Candidatus Desulfofervidus</taxon>
    </lineage>
</organism>
<gene>
    <name evidence="1" type="ORF">ENG63_09700</name>
</gene>
<reference evidence="1" key="1">
    <citation type="journal article" date="2020" name="mSystems">
        <title>Genome- and Community-Level Interaction Insights into Carbon Utilization and Element Cycling Functions of Hydrothermarchaeota in Hydrothermal Sediment.</title>
        <authorList>
            <person name="Zhou Z."/>
            <person name="Liu Y."/>
            <person name="Xu W."/>
            <person name="Pan J."/>
            <person name="Luo Z.H."/>
            <person name="Li M."/>
        </authorList>
    </citation>
    <scope>NUCLEOTIDE SEQUENCE [LARGE SCALE GENOMIC DNA]</scope>
    <source>
        <strain evidence="1">HyVt-233</strain>
    </source>
</reference>
<proteinExistence type="predicted"/>
<accession>A0A7C0U3U9</accession>
<evidence type="ECO:0000313" key="1">
    <source>
        <dbReference type="EMBL" id="HDD45114.1"/>
    </source>
</evidence>
<dbReference type="Proteomes" id="UP000886289">
    <property type="component" value="Unassembled WGS sequence"/>
</dbReference>
<comment type="caution">
    <text evidence="1">The sequence shown here is derived from an EMBL/GenBank/DDBJ whole genome shotgun (WGS) entry which is preliminary data.</text>
</comment>
<dbReference type="AlphaFoldDB" id="A0A7C0U3U9"/>